<feature type="transmembrane region" description="Helical" evidence="1">
    <location>
        <begin position="233"/>
        <end position="253"/>
    </location>
</feature>
<dbReference type="PANTHER" id="PTHR14969:SF13">
    <property type="entry name" value="AT30094P"/>
    <property type="match status" value="1"/>
</dbReference>
<protein>
    <submittedName>
        <fullName evidence="4">Phosphatase PAP2 family protein</fullName>
    </submittedName>
</protein>
<keyword evidence="5" id="KW-1185">Reference proteome</keyword>
<dbReference type="CDD" id="cd01610">
    <property type="entry name" value="PAP2_like"/>
    <property type="match status" value="1"/>
</dbReference>
<feature type="transmembrane region" description="Helical" evidence="1">
    <location>
        <begin position="93"/>
        <end position="119"/>
    </location>
</feature>
<dbReference type="RefSeq" id="WP_198442425.1">
    <property type="nucleotide sequence ID" value="NZ_CBCSHE010000008.1"/>
</dbReference>
<dbReference type="Pfam" id="PF01569">
    <property type="entry name" value="PAP2"/>
    <property type="match status" value="1"/>
</dbReference>
<dbReference type="InterPro" id="IPR000326">
    <property type="entry name" value="PAP2/HPO"/>
</dbReference>
<feature type="transmembrane region" description="Helical" evidence="1">
    <location>
        <begin position="38"/>
        <end position="60"/>
    </location>
</feature>
<feature type="signal peptide" evidence="2">
    <location>
        <begin position="1"/>
        <end position="28"/>
    </location>
</feature>
<keyword evidence="2" id="KW-0732">Signal</keyword>
<dbReference type="Proteomes" id="UP000595224">
    <property type="component" value="Chromosome"/>
</dbReference>
<gene>
    <name evidence="4" type="ORF">IWA51_10795</name>
</gene>
<dbReference type="InterPro" id="IPR036938">
    <property type="entry name" value="PAP2/HPO_sf"/>
</dbReference>
<accession>A0A7T3V4X1</accession>
<feature type="transmembrane region" description="Helical" evidence="1">
    <location>
        <begin position="182"/>
        <end position="201"/>
    </location>
</feature>
<feature type="chain" id="PRO_5032495312" evidence="2">
    <location>
        <begin position="29"/>
        <end position="286"/>
    </location>
</feature>
<keyword evidence="1" id="KW-0472">Membrane</keyword>
<organism evidence="4 5">
    <name type="scientific">Treponema peruense</name>
    <dbReference type="NCBI Taxonomy" id="2787628"/>
    <lineage>
        <taxon>Bacteria</taxon>
        <taxon>Pseudomonadati</taxon>
        <taxon>Spirochaetota</taxon>
        <taxon>Spirochaetia</taxon>
        <taxon>Spirochaetales</taxon>
        <taxon>Treponemataceae</taxon>
        <taxon>Treponema</taxon>
    </lineage>
</organism>
<evidence type="ECO:0000256" key="2">
    <source>
        <dbReference type="SAM" id="SignalP"/>
    </source>
</evidence>
<dbReference type="Gene3D" id="1.20.144.10">
    <property type="entry name" value="Phosphatidic acid phosphatase type 2/haloperoxidase"/>
    <property type="match status" value="1"/>
</dbReference>
<feature type="transmembrane region" description="Helical" evidence="1">
    <location>
        <begin position="208"/>
        <end position="227"/>
    </location>
</feature>
<sequence length="286" mass="30578">MTSDVFCFLKKFVLFALTSFFTGTLAFASDTKSPVFAYSVPVDASILGGGLALTAASYTVQRYGGLPEWDGKKFDISDVNAFDRWAARPYNRALDYTGTGVLAAGMILPAAVFGTVAALGELESGELPGLAIMYAESWAVAVSTKNLLKYAFHRVRPYMYFDTIDSGAIDNFDFELSWPSGHTTNAFMSAGFLTYVFAAYYPTSQWRIPLTAVSYAFAAGTGVLRILSGNHFITDVLSGAVLGTLCGIGIPFIHREMAKNSSINGTSGGNVSVAVSPLGFNVSLKL</sequence>
<feature type="domain" description="Phosphatidic acid phosphatase type 2/haloperoxidase" evidence="3">
    <location>
        <begin position="132"/>
        <end position="251"/>
    </location>
</feature>
<dbReference type="SUPFAM" id="SSF48317">
    <property type="entry name" value="Acid phosphatase/Vanadium-dependent haloperoxidase"/>
    <property type="match status" value="1"/>
</dbReference>
<evidence type="ECO:0000256" key="1">
    <source>
        <dbReference type="SAM" id="Phobius"/>
    </source>
</evidence>
<keyword evidence="1" id="KW-1133">Transmembrane helix</keyword>
<name>A0A7T3V4X1_9SPIR</name>
<evidence type="ECO:0000313" key="4">
    <source>
        <dbReference type="EMBL" id="QQA00731.1"/>
    </source>
</evidence>
<proteinExistence type="predicted"/>
<dbReference type="PANTHER" id="PTHR14969">
    <property type="entry name" value="SPHINGOSINE-1-PHOSPHATE PHOSPHOHYDROLASE"/>
    <property type="match status" value="1"/>
</dbReference>
<keyword evidence="1" id="KW-0812">Transmembrane</keyword>
<reference evidence="4 5" key="1">
    <citation type="submission" date="2020-11" db="EMBL/GenBank/DDBJ databases">
        <title>Treponema Peruensis nv. sp., first commensal Treponema isolated from human feces.</title>
        <authorList>
            <person name="Belkhou C."/>
            <person name="Raes J."/>
        </authorList>
    </citation>
    <scope>NUCLEOTIDE SEQUENCE [LARGE SCALE GENOMIC DNA]</scope>
    <source>
        <strain evidence="4 5">RCC2812</strain>
    </source>
</reference>
<dbReference type="KEGG" id="tper:IWA51_10795"/>
<evidence type="ECO:0000313" key="5">
    <source>
        <dbReference type="Proteomes" id="UP000595224"/>
    </source>
</evidence>
<dbReference type="SMART" id="SM00014">
    <property type="entry name" value="acidPPc"/>
    <property type="match status" value="1"/>
</dbReference>
<dbReference type="AlphaFoldDB" id="A0A7T3V4X1"/>
<evidence type="ECO:0000259" key="3">
    <source>
        <dbReference type="SMART" id="SM00014"/>
    </source>
</evidence>
<dbReference type="EMBL" id="CP064936">
    <property type="protein sequence ID" value="QQA00731.1"/>
    <property type="molecule type" value="Genomic_DNA"/>
</dbReference>